<dbReference type="AlphaFoldDB" id="A0A845BHH7"/>
<protein>
    <submittedName>
        <fullName evidence="2">DUF2254 domain-containing protein</fullName>
    </submittedName>
</protein>
<sequence>MSRWQWLWRRLTRRLWFRAALFTLLAVATALVASVAEPFIPYKITVSIGAKAVDNILGILASSMLAVTTFSLTAMVSAYSAVTNNTTPRATRLVIEDRTAQNAIATFLGSFLFSVAGIVALSTGIYGENGRVILFVVTILVIAWIVVTLLRWIERLSGLGRVEETVMRVQEATRQALRQWVDRPHLGARPSVPQPEAAHQVFPEERGYLQHVDLGRLSELGEEMGQAVHLLALPGTYLHPHRAMLWLESPCEEDVAKHLRAAFTLGSNRSYDQDPRFGMIVLSEIASRALSPAVNDPGTAIGVLTAGGQLLAEWAEGQARVRPEGPLPHVHAPSLSAEDLFDDFFQPIARDGAAMLEVGIRLQKTLQMLAPLGGFRFTARRHSQAALEHAEKALGMASERRILRELALTEPQTAA</sequence>
<keyword evidence="3" id="KW-1185">Reference proteome</keyword>
<feature type="transmembrane region" description="Helical" evidence="1">
    <location>
        <begin position="60"/>
        <end position="82"/>
    </location>
</feature>
<evidence type="ECO:0000313" key="3">
    <source>
        <dbReference type="Proteomes" id="UP000460715"/>
    </source>
</evidence>
<dbReference type="InterPro" id="IPR018723">
    <property type="entry name" value="DUF2254_membrane"/>
</dbReference>
<keyword evidence="1" id="KW-0472">Membrane</keyword>
<dbReference type="EMBL" id="SNVJ01000004">
    <property type="protein sequence ID" value="MXP62909.1"/>
    <property type="molecule type" value="Genomic_DNA"/>
</dbReference>
<name>A0A845BHH7_9PROT</name>
<dbReference type="Proteomes" id="UP000460715">
    <property type="component" value="Unassembled WGS sequence"/>
</dbReference>
<feature type="transmembrane region" description="Helical" evidence="1">
    <location>
        <begin position="132"/>
        <end position="153"/>
    </location>
</feature>
<evidence type="ECO:0000313" key="2">
    <source>
        <dbReference type="EMBL" id="MXP62909.1"/>
    </source>
</evidence>
<feature type="transmembrane region" description="Helical" evidence="1">
    <location>
        <begin position="103"/>
        <end position="126"/>
    </location>
</feature>
<keyword evidence="1" id="KW-1133">Transmembrane helix</keyword>
<dbReference type="Pfam" id="PF10011">
    <property type="entry name" value="DUF2254"/>
    <property type="match status" value="1"/>
</dbReference>
<gene>
    <name evidence="2" type="ORF">E0493_06030</name>
</gene>
<accession>A0A845BHH7</accession>
<keyword evidence="1" id="KW-0812">Transmembrane</keyword>
<dbReference type="OrthoDB" id="2955631at2"/>
<proteinExistence type="predicted"/>
<dbReference type="RefSeq" id="WP_160936037.1">
    <property type="nucleotide sequence ID" value="NZ_SNVJ01000004.1"/>
</dbReference>
<organism evidence="2 3">
    <name type="scientific">Teichococcus coralli</name>
    <dbReference type="NCBI Taxonomy" id="2545983"/>
    <lineage>
        <taxon>Bacteria</taxon>
        <taxon>Pseudomonadati</taxon>
        <taxon>Pseudomonadota</taxon>
        <taxon>Alphaproteobacteria</taxon>
        <taxon>Acetobacterales</taxon>
        <taxon>Roseomonadaceae</taxon>
        <taxon>Roseomonas</taxon>
    </lineage>
</organism>
<comment type="caution">
    <text evidence="2">The sequence shown here is derived from an EMBL/GenBank/DDBJ whole genome shotgun (WGS) entry which is preliminary data.</text>
</comment>
<reference evidence="2 3" key="1">
    <citation type="submission" date="2019-03" db="EMBL/GenBank/DDBJ databases">
        <title>Roseomonas sp. a novel Roseomonas species isolated from Sea whip Gorgonian.</title>
        <authorList>
            <person name="Li F."/>
            <person name="Pan X."/>
            <person name="Huang S."/>
            <person name="Li Z."/>
            <person name="Meng B."/>
        </authorList>
    </citation>
    <scope>NUCLEOTIDE SEQUENCE [LARGE SCALE GENOMIC DNA]</scope>
    <source>
        <strain evidence="2 3">M0104</strain>
    </source>
</reference>
<evidence type="ECO:0000256" key="1">
    <source>
        <dbReference type="SAM" id="Phobius"/>
    </source>
</evidence>